<name>A0ABP1BIM6_9BRYO</name>
<dbReference type="Pfam" id="PF02138">
    <property type="entry name" value="Beach"/>
    <property type="match status" value="1"/>
</dbReference>
<dbReference type="InterPro" id="IPR000409">
    <property type="entry name" value="BEACH_dom"/>
</dbReference>
<dbReference type="InterPro" id="IPR031570">
    <property type="entry name" value="NBEA/BDCP_DUF4704"/>
</dbReference>
<dbReference type="SMART" id="SM00320">
    <property type="entry name" value="WD40"/>
    <property type="match status" value="4"/>
</dbReference>
<feature type="compositionally biased region" description="Basic and acidic residues" evidence="2">
    <location>
        <begin position="2137"/>
        <end position="2154"/>
    </location>
</feature>
<feature type="region of interest" description="Disordered" evidence="2">
    <location>
        <begin position="1054"/>
        <end position="1098"/>
    </location>
</feature>
<keyword evidence="1" id="KW-0853">WD repeat</keyword>
<keyword evidence="6" id="KW-1185">Reference proteome</keyword>
<dbReference type="Pfam" id="PF14844">
    <property type="entry name" value="PH_BEACH"/>
    <property type="match status" value="1"/>
</dbReference>
<dbReference type="PANTHER" id="PTHR13743:SF157">
    <property type="entry name" value="BEACH DOMAIN-CONTAINING PROTEIN C2"/>
    <property type="match status" value="1"/>
</dbReference>
<dbReference type="Pfam" id="PF00400">
    <property type="entry name" value="WD40"/>
    <property type="match status" value="1"/>
</dbReference>
<dbReference type="SUPFAM" id="SSF81837">
    <property type="entry name" value="BEACH domain"/>
    <property type="match status" value="1"/>
</dbReference>
<dbReference type="Pfam" id="PF15787">
    <property type="entry name" value="DUF4704"/>
    <property type="match status" value="2"/>
</dbReference>
<dbReference type="SMART" id="SM01026">
    <property type="entry name" value="Beach"/>
    <property type="match status" value="1"/>
</dbReference>
<dbReference type="PROSITE" id="PS50294">
    <property type="entry name" value="WD_REPEATS_REGION"/>
    <property type="match status" value="1"/>
</dbReference>
<dbReference type="CDD" id="cd06071">
    <property type="entry name" value="Beach"/>
    <property type="match status" value="1"/>
</dbReference>
<dbReference type="InterPro" id="IPR011993">
    <property type="entry name" value="PH-like_dom_sf"/>
</dbReference>
<dbReference type="PROSITE" id="PS50197">
    <property type="entry name" value="BEACH"/>
    <property type="match status" value="1"/>
</dbReference>
<feature type="compositionally biased region" description="Polar residues" evidence="2">
    <location>
        <begin position="1054"/>
        <end position="1069"/>
    </location>
</feature>
<proteinExistence type="predicted"/>
<dbReference type="Gene3D" id="2.30.29.30">
    <property type="entry name" value="Pleckstrin-homology domain (PH domain)/Phosphotyrosine-binding domain (PTB)"/>
    <property type="match status" value="1"/>
</dbReference>
<dbReference type="InterPro" id="IPR001680">
    <property type="entry name" value="WD40_rpt"/>
</dbReference>
<dbReference type="InterPro" id="IPR050865">
    <property type="entry name" value="BEACH_Domain"/>
</dbReference>
<organism evidence="5 6">
    <name type="scientific">Sphagnum jensenii</name>
    <dbReference type="NCBI Taxonomy" id="128206"/>
    <lineage>
        <taxon>Eukaryota</taxon>
        <taxon>Viridiplantae</taxon>
        <taxon>Streptophyta</taxon>
        <taxon>Embryophyta</taxon>
        <taxon>Bryophyta</taxon>
        <taxon>Sphagnophytina</taxon>
        <taxon>Sphagnopsida</taxon>
        <taxon>Sphagnales</taxon>
        <taxon>Sphagnaceae</taxon>
        <taxon>Sphagnum</taxon>
    </lineage>
</organism>
<feature type="domain" description="BEACH" evidence="3">
    <location>
        <begin position="2336"/>
        <end position="2625"/>
    </location>
</feature>
<sequence>MEARHIAMQASEEGGGSSSNNNNGGGTEKNNYEQLLHQETGAVEETDEEEGTASSIVKGSPDFVTEREQDKEEGFQEADLEEKYAGRQYTQLGPTRNELEEEEEEEEEEGEATMSNIDLVQDGEGSTVSGKQGSEQHHSIVAIGIEEEEEEEDNEDTGHFEEVPLKEPAHSYDGSGVFPEPRGSPLLQKGKEVLPAVFSPKLMELIDAAIQGATDDRVHLQRLRRVVCGEEGEEDLVLGEEENHDGGGGVGRRSIVSCVVDILIAKMGGVDGLDDAEEESAPRMMLSAGAAVVAGELLTSLPCRGDDGISMSPRTRMTKALALVLQACTRNRVMCAAAGLLRVLLFAAPSLLNGKPKREGELEVEELWDSGPFLDAIEALGSHRVTVLDLREWLAAAAKTSATGKSMDLILTLERAMSGEETRGPSHTFEFDGESSGLLGPGESKWPFVTGYAFATWLYIESFADTVNTAAAAAAIAAAAAAKSGKSSAMSAAAAASALAGEGTAHMPRLFSFLSVDNLGVEAYFHGQFLVVESVNGKGRKASLHFTHPFQPRRWYFIGLEHTHRQSILGKLESEMKLYIDGRLYESRPLVFPRLSRPLSFCCIGTNPPPAIAGLQRRRRQCPLFAEMGPIYIFKEPLGPERMAHLAARGGDALPAFGAGAGTPWFANNEQAMSAAEDSAALDLELGPRLHLLYHPKLLNGHSCPDASPAGAAGMHRKPAEVLGDVQVAARIRPTEAIWALAEGGPMVLLPLTVGAVDKDTLQPLIGKADVSSSTMLLCAPIFRMLSVTLQHAGNAEEIARSYAPRLLAHLLGYLVSAPSPGDPERKAYEQARTEERDEELVAAVVSLARAPQNHTALKVQLFSSLLLDLKLWISCSYGLQKKLLSQLADMVFTEAPTMRGANAVQMLLDGCRRCYWLIPEPNSIHTFAGGKSSRPAGELNALVDELLVVVELLLGSAHASTLGPDVASVVQFVLDCPQHNQVARVLHLIYRLVVQPNTARAAVFAETLLANGGVEMLLTLLRREAESPDMPANLSSSDPDLKANPEFRKIQNGSNEQANAEQESSNGHVNIDDESVNNGSTAGVTGDLLTAQPPADSPVVKIGGGDHRQLPLPVLEVVSVARTRSSASKLRSAGNLGGIGLSISADRVRNKFRNVDMFDGIMVGIVSLLGALVARGHLKVMSFAMAAKQPVLHSSGSGTTLSGGEGSSPGLVAGSVVWLLYALEKAFQSAPRKCLTDNVYAALLPAAASLSENRLALYDAGHRFEHIPLLLVLLRSLPFATKQLQLRALQDMLLLACTHPENRNILTTMPEWPEWLLEILIANYEAGISGVQEEEEEDGSSQEIEDLVYSFLTIMLEHSMRLKDGWKDVEAAIHCAEWLTLIGGSSNAERRVQREESLPVIKRKLLGSLLDFAASELQLQTQVVAAAAAGVAAEGLSPRTAKSEAEAVASLSMSLAENALVLLMLVEDHLRLEMQAFTVALTATKSAAPAVSSSLNTSQAALRRSFEGADSFGSRRFNIITYQGNCLQVLASMADENGQVSAAAMERLTASAAAEPYESVRCAFACYGSCGLELAEGWKRRSRLWYGVGLPQEGSLLGGGGSSFEAWASVVERDADGQWVDLPLVRKSIAMLQALLLDEYGPGAGGGGIVGFGGGAGAGSGGAQLQQLLDSDQPFFAMLRIVLLALREEDKGEPPMGATTLNKSSSVVSSSALLGRPRSPSGQWMLGSDIAHDMATRRAKSSLLWCVLAPLLTMQLFESRRQRVLVTVCILYSEVWHAVSDDRKVLRKQYVETILPPFAALLRRWRPLLSGIHELTDSQGQSPLAVEDRPLATDAPPLEAALGMISPAWAAAFASPPAAMALAMAAAGVGGGETFHRRHDHKLSDWRNSRLLSLSTFSKAPDLTVNTLSPSVKDKAAVKALALAAARDQERAARVGSVRGLGAVAMATSVQRRTLTDKERARRWNISDAMAMTWLQHDPEGGEYATKDAGGLAHWMFGMLPIMIETAKKMRTAEINRRAMVAATDEFSSTVGGRVWRSLVRRLQETDSLFGIIASQIGTSQRVFWKLDPMENSLRMRKRLKRNYKGTDHHGAAADYQESEQASTSSSLGETPLPAGAPKLAPEEDAFEETGDDELRDQGEREEERGEMSRTESSKNSTDGFGSSVPVSPQAPSAAAAAAVAAALATESKDKLLLEIPAAMVQPLRVLRGRFQVTTRWICFMIDDRVHINKAGVASLLEEEDDWEVVEGSGEREESDDRVQQQRKEGAKDRLWPLSALREVHSRRFSLRRSALELFMVDRSNCFFNFGTADARQRVYRAIVQAHPPHLNLVYAGTQRPEQLLKRTRLMERWARREISNFEYLMQLNTLAGRTYNDMTQYPVFPWVLADYTSQVLDLSNPAVFRDLSKPIGALNPARLEKFVERYESFDDPVIPKFHYGSHYSSAGTVLYYLVRIEPYSTLAIQLQGGKFDHADRMFSDIASTWNGVWEDMSDVKELVPELFYMPEALTNVNEIDLGRTQKGEKLGNVKLPPWALSPVDFIQKHRAALESEYVSEHLHEWIDLIFGYKQRGAEAVAAHNVFFYMTYEGTVDIDKIVDPVLRKATQDQITYFGQTPSQLLTTPHIRRMPLSEVLHLQTVFRNPHATKAYAVPGSDRLNVPATEVRATHDSIVTVDMEVPTCHVAVHRWQPNTPDGRGMPFLFQHGRSNLSASGGALMRMFSKPQEDSECRYPRAIALTPAGVKLGTVVAITPDGRYLLTGGHADNSLKVVATDTAVAVESALGHCSPITCLALSPEGSTLVTGSGDATVILWGIHGSSSMGISGLSTVSDRSLGAAAAAAAAAAASASSTSEGAEATASLADFRRRHVEGPLHVLRGHVDGLVCCCVNADLDLVVSSSHTKGVLLHSITRGRFLRQLPIDRADMVAVSPEGIILLFDKASRVLQAFTVNGVQIAAKLLPSWEGDISSIVISKDGLHAVIGTSCSSTGKSEETAGMRRSGSGGPHSEYRPPIEPQPAIILLELYTLEVIQKFMLRKSQDITAMTLNSDNTNLVVSTSDGQLLVFTDPALSIKVVDQMLRLGWEGGGLTGYL</sequence>
<dbReference type="InterPro" id="IPR036372">
    <property type="entry name" value="BEACH_dom_sf"/>
</dbReference>
<evidence type="ECO:0000313" key="5">
    <source>
        <dbReference type="EMBL" id="CAK9875126.1"/>
    </source>
</evidence>
<feature type="domain" description="BEACH-type PH" evidence="4">
    <location>
        <begin position="2188"/>
        <end position="2321"/>
    </location>
</feature>
<evidence type="ECO:0000259" key="4">
    <source>
        <dbReference type="PROSITE" id="PS51783"/>
    </source>
</evidence>
<feature type="compositionally biased region" description="Polar residues" evidence="2">
    <location>
        <begin position="113"/>
        <end position="133"/>
    </location>
</feature>
<dbReference type="Gene3D" id="2.130.10.10">
    <property type="entry name" value="YVTN repeat-like/Quinoprotein amine dehydrogenase"/>
    <property type="match status" value="1"/>
</dbReference>
<feature type="region of interest" description="Disordered" evidence="2">
    <location>
        <begin position="2088"/>
        <end position="2170"/>
    </location>
</feature>
<dbReference type="Gene3D" id="1.10.1540.10">
    <property type="entry name" value="BEACH domain"/>
    <property type="match status" value="1"/>
</dbReference>
<feature type="repeat" description="WD" evidence="1">
    <location>
        <begin position="2779"/>
        <end position="2820"/>
    </location>
</feature>
<dbReference type="InterPro" id="IPR023362">
    <property type="entry name" value="PH-BEACH_dom"/>
</dbReference>
<feature type="compositionally biased region" description="Low complexity" evidence="2">
    <location>
        <begin position="28"/>
        <end position="41"/>
    </location>
</feature>
<feature type="region of interest" description="Disordered" evidence="2">
    <location>
        <begin position="1"/>
        <end position="137"/>
    </location>
</feature>
<feature type="compositionally biased region" description="Acidic residues" evidence="2">
    <location>
        <begin position="99"/>
        <end position="111"/>
    </location>
</feature>
<gene>
    <name evidence="5" type="ORF">CSSPJE1EN2_LOCUS17375</name>
</gene>
<feature type="region of interest" description="Disordered" evidence="2">
    <location>
        <begin position="2984"/>
        <end position="3006"/>
    </location>
</feature>
<protein>
    <submittedName>
        <fullName evidence="5">Uncharacterized protein</fullName>
    </submittedName>
</protein>
<dbReference type="Proteomes" id="UP001497522">
    <property type="component" value="Chromosome 4"/>
</dbReference>
<feature type="compositionally biased region" description="Polar residues" evidence="2">
    <location>
        <begin position="2100"/>
        <end position="2110"/>
    </location>
</feature>
<dbReference type="InterPro" id="IPR036322">
    <property type="entry name" value="WD40_repeat_dom_sf"/>
</dbReference>
<reference evidence="5" key="1">
    <citation type="submission" date="2024-03" db="EMBL/GenBank/DDBJ databases">
        <authorList>
            <consortium name="ELIXIR-Norway"/>
            <consortium name="Elixir Norway"/>
        </authorList>
    </citation>
    <scope>NUCLEOTIDE SEQUENCE</scope>
</reference>
<dbReference type="SUPFAM" id="SSF49899">
    <property type="entry name" value="Concanavalin A-like lectins/glucanases"/>
    <property type="match status" value="1"/>
</dbReference>
<evidence type="ECO:0000259" key="3">
    <source>
        <dbReference type="PROSITE" id="PS50197"/>
    </source>
</evidence>
<accession>A0ABP1BIM6</accession>
<evidence type="ECO:0000313" key="6">
    <source>
        <dbReference type="Proteomes" id="UP001497522"/>
    </source>
</evidence>
<feature type="compositionally biased region" description="Acidic residues" evidence="2">
    <location>
        <begin position="2124"/>
        <end position="2136"/>
    </location>
</feature>
<dbReference type="InterPro" id="IPR015943">
    <property type="entry name" value="WD40/YVTN_repeat-like_dom_sf"/>
</dbReference>
<dbReference type="PROSITE" id="PS51783">
    <property type="entry name" value="PH_BEACH"/>
    <property type="match status" value="1"/>
</dbReference>
<evidence type="ECO:0000256" key="1">
    <source>
        <dbReference type="PROSITE-ProRule" id="PRU00221"/>
    </source>
</evidence>
<dbReference type="PROSITE" id="PS50082">
    <property type="entry name" value="WD_REPEATS_2"/>
    <property type="match status" value="1"/>
</dbReference>
<dbReference type="PANTHER" id="PTHR13743">
    <property type="entry name" value="BEIGE/BEACH-RELATED"/>
    <property type="match status" value="1"/>
</dbReference>
<dbReference type="SUPFAM" id="SSF50729">
    <property type="entry name" value="PH domain-like"/>
    <property type="match status" value="1"/>
</dbReference>
<evidence type="ECO:0000256" key="2">
    <source>
        <dbReference type="SAM" id="MobiDB-lite"/>
    </source>
</evidence>
<feature type="compositionally biased region" description="Acidic residues" evidence="2">
    <location>
        <begin position="42"/>
        <end position="51"/>
    </location>
</feature>
<feature type="compositionally biased region" description="Gly residues" evidence="2">
    <location>
        <begin position="13"/>
        <end position="27"/>
    </location>
</feature>
<feature type="compositionally biased region" description="Basic and acidic residues" evidence="2">
    <location>
        <begin position="64"/>
        <end position="74"/>
    </location>
</feature>
<dbReference type="EMBL" id="OZ023705">
    <property type="protein sequence ID" value="CAK9875126.1"/>
    <property type="molecule type" value="Genomic_DNA"/>
</dbReference>
<dbReference type="InterPro" id="IPR013320">
    <property type="entry name" value="ConA-like_dom_sf"/>
</dbReference>
<dbReference type="SUPFAM" id="SSF50978">
    <property type="entry name" value="WD40 repeat-like"/>
    <property type="match status" value="1"/>
</dbReference>
<dbReference type="CDD" id="cd01201">
    <property type="entry name" value="PH_BEACH"/>
    <property type="match status" value="1"/>
</dbReference>